<reference evidence="2" key="1">
    <citation type="submission" date="2012-09" db="EMBL/GenBank/DDBJ databases">
        <title>Genome Sequence of alkane-degrading Bacterium Alcanivorax balearicus MACL04.</title>
        <authorList>
            <person name="Lai Q."/>
            <person name="Shao Z."/>
        </authorList>
    </citation>
    <scope>NUCLEOTIDE SEQUENCE</scope>
    <source>
        <strain evidence="2">MACL04</strain>
    </source>
</reference>
<dbReference type="EMBL" id="ARXS01000016">
    <property type="protein sequence ID" value="MCU5783472.1"/>
    <property type="molecule type" value="Genomic_DNA"/>
</dbReference>
<comment type="caution">
    <text evidence="2">The sequence shown here is derived from an EMBL/GenBank/DDBJ whole genome shotgun (WGS) entry which is preliminary data.</text>
</comment>
<name>A0ABT2R107_9GAMM</name>
<proteinExistence type="predicted"/>
<sequence>MPRILKAYSREQFTFVSQFVRLSMPMDEAGRVGGQVTGQVAKLIAVLQVPMSRKEMMNTLGLRGRDNFEKLYLRPALSEGYIEYTLPDKPNSRLQQYRLTEKGRAALASSKPN</sequence>
<gene>
    <name evidence="2" type="ORF">MA04_02772</name>
</gene>
<evidence type="ECO:0000259" key="1">
    <source>
        <dbReference type="Pfam" id="PF21247"/>
    </source>
</evidence>
<evidence type="ECO:0000313" key="2">
    <source>
        <dbReference type="EMBL" id="MCU5783472.1"/>
    </source>
</evidence>
<protein>
    <submittedName>
        <fullName evidence="2">Transcriptional regulator</fullName>
    </submittedName>
</protein>
<dbReference type="InterPro" id="IPR049514">
    <property type="entry name" value="Fic-like_C"/>
</dbReference>
<dbReference type="Proteomes" id="UP001064106">
    <property type="component" value="Unassembled WGS sequence"/>
</dbReference>
<organism evidence="2 3">
    <name type="scientific">Alloalcanivorax balearicus MACL04</name>
    <dbReference type="NCBI Taxonomy" id="1177182"/>
    <lineage>
        <taxon>Bacteria</taxon>
        <taxon>Pseudomonadati</taxon>
        <taxon>Pseudomonadota</taxon>
        <taxon>Gammaproteobacteria</taxon>
        <taxon>Oceanospirillales</taxon>
        <taxon>Alcanivoracaceae</taxon>
        <taxon>Alloalcanivorax</taxon>
    </lineage>
</organism>
<evidence type="ECO:0000313" key="3">
    <source>
        <dbReference type="Proteomes" id="UP001064106"/>
    </source>
</evidence>
<feature type="domain" description="Filamentation induced by cAMP protein Fic-like C-terminal" evidence="1">
    <location>
        <begin position="39"/>
        <end position="100"/>
    </location>
</feature>
<keyword evidence="3" id="KW-1185">Reference proteome</keyword>
<accession>A0ABT2R107</accession>
<dbReference type="Pfam" id="PF21247">
    <property type="entry name" value="Fic-like_C"/>
    <property type="match status" value="1"/>
</dbReference>